<dbReference type="Pfam" id="PF01902">
    <property type="entry name" value="Diphthami_syn_2"/>
    <property type="match status" value="1"/>
</dbReference>
<dbReference type="SUPFAM" id="SSF52402">
    <property type="entry name" value="Adenine nucleotide alpha hydrolases-like"/>
    <property type="match status" value="1"/>
</dbReference>
<dbReference type="InterPro" id="IPR030662">
    <property type="entry name" value="DPH6/MJ0570"/>
</dbReference>
<name>A0ABQ8GQB7_9PEZI</name>
<dbReference type="InterPro" id="IPR002761">
    <property type="entry name" value="Diphthami_syn_dom"/>
</dbReference>
<dbReference type="NCBIfam" id="TIGR00290">
    <property type="entry name" value="MJ0570_dom"/>
    <property type="match status" value="1"/>
</dbReference>
<dbReference type="EC" id="6.3.1.14" evidence="1"/>
<dbReference type="CDD" id="cd01994">
    <property type="entry name" value="AANH_PF0828-like"/>
    <property type="match status" value="1"/>
</dbReference>
<dbReference type="EMBL" id="JAGTJR010000003">
    <property type="protein sequence ID" value="KAH7062105.1"/>
    <property type="molecule type" value="Genomic_DNA"/>
</dbReference>
<comment type="catalytic activity">
    <reaction evidence="5">
        <text>diphthine-[translation elongation factor 2] + NH4(+) + ATP = diphthamide-[translation elongation factor 2] + AMP + diphosphate + H(+)</text>
        <dbReference type="Rhea" id="RHEA:19753"/>
        <dbReference type="Rhea" id="RHEA-COMP:10172"/>
        <dbReference type="Rhea" id="RHEA-COMP:10174"/>
        <dbReference type="ChEBI" id="CHEBI:15378"/>
        <dbReference type="ChEBI" id="CHEBI:16692"/>
        <dbReference type="ChEBI" id="CHEBI:28938"/>
        <dbReference type="ChEBI" id="CHEBI:30616"/>
        <dbReference type="ChEBI" id="CHEBI:33019"/>
        <dbReference type="ChEBI" id="CHEBI:82696"/>
        <dbReference type="ChEBI" id="CHEBI:456215"/>
        <dbReference type="EC" id="6.3.1.14"/>
    </reaction>
</comment>
<evidence type="ECO:0000313" key="7">
    <source>
        <dbReference type="EMBL" id="KAH7062105.1"/>
    </source>
</evidence>
<dbReference type="InterPro" id="IPR014729">
    <property type="entry name" value="Rossmann-like_a/b/a_fold"/>
</dbReference>
<dbReference type="Gene3D" id="3.40.50.620">
    <property type="entry name" value="HUPs"/>
    <property type="match status" value="1"/>
</dbReference>
<dbReference type="Proteomes" id="UP000774617">
    <property type="component" value="Unassembled WGS sequence"/>
</dbReference>
<evidence type="ECO:0000256" key="4">
    <source>
        <dbReference type="ARBA" id="ARBA00031552"/>
    </source>
</evidence>
<gene>
    <name evidence="7" type="ORF">B0J12DRAFT_707550</name>
</gene>
<dbReference type="SUPFAM" id="SSF55298">
    <property type="entry name" value="YjgF-like"/>
    <property type="match status" value="2"/>
</dbReference>
<evidence type="ECO:0000313" key="8">
    <source>
        <dbReference type="Proteomes" id="UP000774617"/>
    </source>
</evidence>
<dbReference type="Gene3D" id="3.90.1490.10">
    <property type="entry name" value="putative n-type atp pyrophosphatase, domain 2"/>
    <property type="match status" value="1"/>
</dbReference>
<proteinExistence type="predicted"/>
<dbReference type="Gene3D" id="3.30.1330.40">
    <property type="entry name" value="RutC-like"/>
    <property type="match status" value="2"/>
</dbReference>
<accession>A0ABQ8GQB7</accession>
<reference evidence="7 8" key="1">
    <citation type="journal article" date="2021" name="Nat. Commun.">
        <title>Genetic determinants of endophytism in the Arabidopsis root mycobiome.</title>
        <authorList>
            <person name="Mesny F."/>
            <person name="Miyauchi S."/>
            <person name="Thiergart T."/>
            <person name="Pickel B."/>
            <person name="Atanasova L."/>
            <person name="Karlsson M."/>
            <person name="Huettel B."/>
            <person name="Barry K.W."/>
            <person name="Haridas S."/>
            <person name="Chen C."/>
            <person name="Bauer D."/>
            <person name="Andreopoulos W."/>
            <person name="Pangilinan J."/>
            <person name="LaButti K."/>
            <person name="Riley R."/>
            <person name="Lipzen A."/>
            <person name="Clum A."/>
            <person name="Drula E."/>
            <person name="Henrissat B."/>
            <person name="Kohler A."/>
            <person name="Grigoriev I.V."/>
            <person name="Martin F.M."/>
            <person name="Hacquard S."/>
        </authorList>
    </citation>
    <scope>NUCLEOTIDE SEQUENCE [LARGE SCALE GENOMIC DNA]</scope>
    <source>
        <strain evidence="7 8">MPI-SDFR-AT-0080</strain>
    </source>
</reference>
<comment type="caution">
    <text evidence="7">The sequence shown here is derived from an EMBL/GenBank/DDBJ whole genome shotgun (WGS) entry which is preliminary data.</text>
</comment>
<feature type="domain" description="Diphthamide synthase" evidence="6">
    <location>
        <begin position="127"/>
        <end position="266"/>
    </location>
</feature>
<keyword evidence="8" id="KW-1185">Reference proteome</keyword>
<dbReference type="PANTHER" id="PTHR12196:SF2">
    <property type="entry name" value="DIPHTHINE--AMMONIA LIGASE"/>
    <property type="match status" value="1"/>
</dbReference>
<dbReference type="InterPro" id="IPR035959">
    <property type="entry name" value="RutC-like_sf"/>
</dbReference>
<dbReference type="CDD" id="cd06155">
    <property type="entry name" value="eu_AANH_C_1"/>
    <property type="match status" value="1"/>
</dbReference>
<sequence length="758" mass="81137">MPSKLHVVALISGGKDSLFSILHCLKNGHDVVALANLHPSQTAPATGHGLAAEGDDVNSFMYQTVGHSIIPLYEHALRLPLYRQPILGHAVITDKDYHHPLDTPAPGCVSSAGDDTADETESLFPLLRKVLAAHPDVNAVCTGAILSTYQRTRVESVCARLGLVPLGYLWQYPSLPPYADAALLRDMNAVFQDARIIKVASGGIDAGFLWQNVADQKTIEKLRRTAARFGGEGAVLGEGGEFETVAVDGPGCVWKGGRIEVDVDEEAVVGEGGSAVVRFKDARVVEKAPCEDRGLENLRTPDLFDVEFEELGRELLLSGPGIAADITNKSIDRSLANAPNPPLQSLSFHSTLHGATLTVSNITAPLTNNERLPPTSQLEVIKSHLLTLLSTHSANPSHITSTTLLLRSMSLFTLINPIYGTLFTSAPNPPARVTIACGSSLPPGIDVSLSCTVDLPHLQPNNMKNDGHTLRRGLHVQSRSYWAPANIGPYSQAIAVPAAASAAGSNVVEIVHLAGQIPLVPASMEMVRAADAAAFGAGEGDDFGVQTVLALQHLWRVGRAMGVRWWVCGTAFLSASESREEGEGRARLAREAWRGIHVRLRAKEENDGEDEGDVDVWDLKFGNRGTGGVPAVEGDGRVKLPNFEGVRLEAGHGEEDVLAPPCLVAEVLELPRAADVEWTSPGLTNCEDVLWDLEEVLHSAEVPVDGRVYTVYTAIPFPQEWLDGSKPLVVPCSRVWGPEGTEVAAAIAVRYCKKSDGS</sequence>
<evidence type="ECO:0000256" key="1">
    <source>
        <dbReference type="ARBA" id="ARBA00012089"/>
    </source>
</evidence>
<evidence type="ECO:0000256" key="3">
    <source>
        <dbReference type="ARBA" id="ARBA00029814"/>
    </source>
</evidence>
<evidence type="ECO:0000256" key="2">
    <source>
        <dbReference type="ARBA" id="ARBA00018426"/>
    </source>
</evidence>
<organism evidence="7 8">
    <name type="scientific">Macrophomina phaseolina</name>
    <dbReference type="NCBI Taxonomy" id="35725"/>
    <lineage>
        <taxon>Eukaryota</taxon>
        <taxon>Fungi</taxon>
        <taxon>Dikarya</taxon>
        <taxon>Ascomycota</taxon>
        <taxon>Pezizomycotina</taxon>
        <taxon>Dothideomycetes</taxon>
        <taxon>Dothideomycetes incertae sedis</taxon>
        <taxon>Botryosphaeriales</taxon>
        <taxon>Botryosphaeriaceae</taxon>
        <taxon>Macrophomina</taxon>
    </lineage>
</organism>
<dbReference type="PANTHER" id="PTHR12196">
    <property type="entry name" value="DOMAIN OF UNKNOWN FUNCTION 71 DUF71 -CONTAINING PROTEIN"/>
    <property type="match status" value="1"/>
</dbReference>
<dbReference type="CDD" id="cd06156">
    <property type="entry name" value="eu_AANH_C_2"/>
    <property type="match status" value="1"/>
</dbReference>
<protein>
    <recommendedName>
        <fullName evidence="2">Diphthine--ammonia ligase</fullName>
        <ecNumber evidence="1">6.3.1.14</ecNumber>
    </recommendedName>
    <alternativeName>
        <fullName evidence="3">Diphthamide synthase</fullName>
    </alternativeName>
    <alternativeName>
        <fullName evidence="4">Diphthamide synthetase</fullName>
    </alternativeName>
</protein>
<evidence type="ECO:0000256" key="5">
    <source>
        <dbReference type="ARBA" id="ARBA00048108"/>
    </source>
</evidence>
<evidence type="ECO:0000259" key="6">
    <source>
        <dbReference type="Pfam" id="PF01902"/>
    </source>
</evidence>